<keyword evidence="4" id="KW-0808">Transferase</keyword>
<dbReference type="GO" id="GO:0016301">
    <property type="term" value="F:kinase activity"/>
    <property type="evidence" value="ECO:0007669"/>
    <property type="project" value="UniProtKB-KW"/>
</dbReference>
<dbReference type="InterPro" id="IPR050482">
    <property type="entry name" value="Sensor_HK_TwoCompSys"/>
</dbReference>
<evidence type="ECO:0000256" key="6">
    <source>
        <dbReference type="ARBA" id="ARBA00022777"/>
    </source>
</evidence>
<evidence type="ECO:0000256" key="10">
    <source>
        <dbReference type="SAM" id="Phobius"/>
    </source>
</evidence>
<reference evidence="13 14" key="1">
    <citation type="submission" date="2021-08" db="EMBL/GenBank/DDBJ databases">
        <title>Streptomyces sp. PTM05 isolated from lichen.</title>
        <authorList>
            <person name="Somphong A."/>
            <person name="Phongsopitanun W."/>
            <person name="Tanasupawat S."/>
        </authorList>
    </citation>
    <scope>NUCLEOTIDE SEQUENCE [LARGE SCALE GENOMIC DNA]</scope>
    <source>
        <strain evidence="13 14">Ptm05</strain>
    </source>
</reference>
<evidence type="ECO:0000256" key="5">
    <source>
        <dbReference type="ARBA" id="ARBA00022741"/>
    </source>
</evidence>
<gene>
    <name evidence="13" type="ORF">K7472_09725</name>
</gene>
<feature type="transmembrane region" description="Helical" evidence="10">
    <location>
        <begin position="32"/>
        <end position="50"/>
    </location>
</feature>
<keyword evidence="6 13" id="KW-0418">Kinase</keyword>
<evidence type="ECO:0000313" key="14">
    <source>
        <dbReference type="Proteomes" id="UP001198565"/>
    </source>
</evidence>
<comment type="catalytic activity">
    <reaction evidence="1">
        <text>ATP + protein L-histidine = ADP + protein N-phospho-L-histidine.</text>
        <dbReference type="EC" id="2.7.13.3"/>
    </reaction>
</comment>
<evidence type="ECO:0000313" key="13">
    <source>
        <dbReference type="EMBL" id="MBY8885121.1"/>
    </source>
</evidence>
<name>A0ABS7QQV1_9ACTN</name>
<dbReference type="Gene3D" id="1.20.5.1930">
    <property type="match status" value="1"/>
</dbReference>
<dbReference type="InterPro" id="IPR011712">
    <property type="entry name" value="Sig_transdc_His_kin_sub3_dim/P"/>
</dbReference>
<feature type="domain" description="Histidine kinase/HSP90-like ATPase" evidence="11">
    <location>
        <begin position="318"/>
        <end position="430"/>
    </location>
</feature>
<keyword evidence="7" id="KW-0067">ATP-binding</keyword>
<proteinExistence type="predicted"/>
<evidence type="ECO:0000259" key="11">
    <source>
        <dbReference type="Pfam" id="PF02518"/>
    </source>
</evidence>
<dbReference type="InterPro" id="IPR003594">
    <property type="entry name" value="HATPase_dom"/>
</dbReference>
<dbReference type="Gene3D" id="3.30.565.10">
    <property type="entry name" value="Histidine kinase-like ATPase, C-terminal domain"/>
    <property type="match status" value="1"/>
</dbReference>
<evidence type="ECO:0000256" key="3">
    <source>
        <dbReference type="ARBA" id="ARBA00022553"/>
    </source>
</evidence>
<dbReference type="Proteomes" id="UP001198565">
    <property type="component" value="Unassembled WGS sequence"/>
</dbReference>
<dbReference type="PANTHER" id="PTHR24421:SF10">
    <property type="entry name" value="NITRATE_NITRITE SENSOR PROTEIN NARQ"/>
    <property type="match status" value="1"/>
</dbReference>
<feature type="transmembrane region" description="Helical" evidence="10">
    <location>
        <begin position="62"/>
        <end position="81"/>
    </location>
</feature>
<dbReference type="EC" id="2.7.13.3" evidence="2"/>
<comment type="caution">
    <text evidence="13">The sequence shown here is derived from an EMBL/GenBank/DDBJ whole genome shotgun (WGS) entry which is preliminary data.</text>
</comment>
<keyword evidence="3" id="KW-0597">Phosphoprotein</keyword>
<evidence type="ECO:0000259" key="12">
    <source>
        <dbReference type="Pfam" id="PF07730"/>
    </source>
</evidence>
<accession>A0ABS7QQV1</accession>
<feature type="compositionally biased region" description="Gly residues" evidence="9">
    <location>
        <begin position="371"/>
        <end position="384"/>
    </location>
</feature>
<dbReference type="EMBL" id="JAINVZ010000005">
    <property type="protein sequence ID" value="MBY8885121.1"/>
    <property type="molecule type" value="Genomic_DNA"/>
</dbReference>
<evidence type="ECO:0000256" key="8">
    <source>
        <dbReference type="ARBA" id="ARBA00023012"/>
    </source>
</evidence>
<evidence type="ECO:0000256" key="2">
    <source>
        <dbReference type="ARBA" id="ARBA00012438"/>
    </source>
</evidence>
<feature type="region of interest" description="Disordered" evidence="9">
    <location>
        <begin position="1"/>
        <end position="25"/>
    </location>
</feature>
<sequence>MSTSGPAEGEGDTPRVAEARRRAAQREHRQSARMHLALWVVMGLIVGFAVPGRPRLGFTGEGLGISLALAGCLVPLSLAALDREPRSRAGTAVLPLIVGVSGNALAVLRPTLLMEIPVATAVAMLFARLRPRTALLLAAPLVVAIAVITTTSVPSGISLQAGLSSVLLCVVLGASYVFSRQARLGQNRTELLLAELEDSREAEARAAAVAERTRIARELHDVLAQSLSALSVQLEGARKLAERDQVDPALHRLIVRGGELTREGLSDARRAVAALRGDDVPTLHQLTALVDRCRRDLGLPIALSVTGEPRQLTPDANLALYRGVQEALTNAARYAPGSPTAVLLRYTAEGTTLTVTDQGRPAARRADGDEGNGSGDDSGNGFGEGSVAAARAWTGGGNGLRGMRERIERVGGRTHAGPQGRGWNVEMEIPG</sequence>
<feature type="domain" description="Signal transduction histidine kinase subgroup 3 dimerisation and phosphoacceptor" evidence="12">
    <location>
        <begin position="211"/>
        <end position="278"/>
    </location>
</feature>
<keyword evidence="10" id="KW-0472">Membrane</keyword>
<evidence type="ECO:0000256" key="7">
    <source>
        <dbReference type="ARBA" id="ARBA00022840"/>
    </source>
</evidence>
<keyword evidence="8" id="KW-0902">Two-component regulatory system</keyword>
<keyword evidence="10" id="KW-0812">Transmembrane</keyword>
<feature type="region of interest" description="Disordered" evidence="9">
    <location>
        <begin position="412"/>
        <end position="431"/>
    </location>
</feature>
<keyword evidence="10" id="KW-1133">Transmembrane helix</keyword>
<feature type="region of interest" description="Disordered" evidence="9">
    <location>
        <begin position="356"/>
        <end position="385"/>
    </location>
</feature>
<keyword evidence="5" id="KW-0547">Nucleotide-binding</keyword>
<feature type="transmembrane region" description="Helical" evidence="10">
    <location>
        <begin position="159"/>
        <end position="178"/>
    </location>
</feature>
<dbReference type="Pfam" id="PF07730">
    <property type="entry name" value="HisKA_3"/>
    <property type="match status" value="1"/>
</dbReference>
<evidence type="ECO:0000256" key="4">
    <source>
        <dbReference type="ARBA" id="ARBA00022679"/>
    </source>
</evidence>
<dbReference type="SUPFAM" id="SSF55874">
    <property type="entry name" value="ATPase domain of HSP90 chaperone/DNA topoisomerase II/histidine kinase"/>
    <property type="match status" value="1"/>
</dbReference>
<organism evidence="13 14">
    <name type="scientific">Streptantibioticus parmotrematis</name>
    <dbReference type="NCBI Taxonomy" id="2873249"/>
    <lineage>
        <taxon>Bacteria</taxon>
        <taxon>Bacillati</taxon>
        <taxon>Actinomycetota</taxon>
        <taxon>Actinomycetes</taxon>
        <taxon>Kitasatosporales</taxon>
        <taxon>Streptomycetaceae</taxon>
        <taxon>Streptantibioticus</taxon>
    </lineage>
</organism>
<dbReference type="PANTHER" id="PTHR24421">
    <property type="entry name" value="NITRATE/NITRITE SENSOR PROTEIN NARX-RELATED"/>
    <property type="match status" value="1"/>
</dbReference>
<evidence type="ECO:0000256" key="9">
    <source>
        <dbReference type="SAM" id="MobiDB-lite"/>
    </source>
</evidence>
<dbReference type="Pfam" id="PF02518">
    <property type="entry name" value="HATPase_c"/>
    <property type="match status" value="1"/>
</dbReference>
<protein>
    <recommendedName>
        <fullName evidence="2">histidine kinase</fullName>
        <ecNumber evidence="2">2.7.13.3</ecNumber>
    </recommendedName>
</protein>
<feature type="compositionally biased region" description="Basic and acidic residues" evidence="9">
    <location>
        <begin position="12"/>
        <end position="25"/>
    </location>
</feature>
<dbReference type="CDD" id="cd16917">
    <property type="entry name" value="HATPase_UhpB-NarQ-NarX-like"/>
    <property type="match status" value="1"/>
</dbReference>
<dbReference type="InterPro" id="IPR036890">
    <property type="entry name" value="HATPase_C_sf"/>
</dbReference>
<evidence type="ECO:0000256" key="1">
    <source>
        <dbReference type="ARBA" id="ARBA00000085"/>
    </source>
</evidence>
<feature type="transmembrane region" description="Helical" evidence="10">
    <location>
        <begin position="134"/>
        <end position="153"/>
    </location>
</feature>
<keyword evidence="14" id="KW-1185">Reference proteome</keyword>
<dbReference type="RefSeq" id="WP_222976229.1">
    <property type="nucleotide sequence ID" value="NZ_JAINVZ010000005.1"/>
</dbReference>